<keyword evidence="1" id="KW-1133">Transmembrane helix</keyword>
<evidence type="ECO:0000313" key="3">
    <source>
        <dbReference type="EMBL" id="KAA8649179.1"/>
    </source>
</evidence>
<proteinExistence type="predicted"/>
<reference evidence="3 4" key="1">
    <citation type="submission" date="2019-08" db="EMBL/GenBank/DDBJ databases">
        <title>The genome sequence of a newly discovered highly antifungal drug resistant Aspergillus species, Aspergillus tanneri NIH 1004.</title>
        <authorList>
            <person name="Mounaud S."/>
            <person name="Singh I."/>
            <person name="Joardar V."/>
            <person name="Pakala S."/>
            <person name="Pakala S."/>
            <person name="Venepally P."/>
            <person name="Chung J.K."/>
            <person name="Losada L."/>
            <person name="Nierman W.C."/>
        </authorList>
    </citation>
    <scope>NUCLEOTIDE SEQUENCE [LARGE SCALE GENOMIC DNA]</scope>
    <source>
        <strain evidence="3 4">NIH1004</strain>
    </source>
</reference>
<dbReference type="PANTHER" id="PTHR42923">
    <property type="entry name" value="PROTOPORPHYRINOGEN OXIDASE"/>
    <property type="match status" value="1"/>
</dbReference>
<dbReference type="Proteomes" id="UP000324241">
    <property type="component" value="Unassembled WGS sequence"/>
</dbReference>
<dbReference type="Pfam" id="PF01593">
    <property type="entry name" value="Amino_oxidase"/>
    <property type="match status" value="1"/>
</dbReference>
<protein>
    <recommendedName>
        <fullName evidence="2">Amine oxidase domain-containing protein</fullName>
    </recommendedName>
</protein>
<feature type="transmembrane region" description="Helical" evidence="1">
    <location>
        <begin position="138"/>
        <end position="155"/>
    </location>
</feature>
<organism evidence="3 4">
    <name type="scientific">Aspergillus tanneri</name>
    <dbReference type="NCBI Taxonomy" id="1220188"/>
    <lineage>
        <taxon>Eukaryota</taxon>
        <taxon>Fungi</taxon>
        <taxon>Dikarya</taxon>
        <taxon>Ascomycota</taxon>
        <taxon>Pezizomycotina</taxon>
        <taxon>Eurotiomycetes</taxon>
        <taxon>Eurotiomycetidae</taxon>
        <taxon>Eurotiales</taxon>
        <taxon>Aspergillaceae</taxon>
        <taxon>Aspergillus</taxon>
        <taxon>Aspergillus subgen. Circumdati</taxon>
    </lineage>
</organism>
<dbReference type="SUPFAM" id="SSF51905">
    <property type="entry name" value="FAD/NAD(P)-binding domain"/>
    <property type="match status" value="1"/>
</dbReference>
<accession>A0A5M9MX36</accession>
<dbReference type="Pfam" id="PF13450">
    <property type="entry name" value="NAD_binding_8"/>
    <property type="match status" value="1"/>
</dbReference>
<comment type="caution">
    <text evidence="3">The sequence shown here is derived from an EMBL/GenBank/DDBJ whole genome shotgun (WGS) entry which is preliminary data.</text>
</comment>
<dbReference type="Gene3D" id="3.50.50.60">
    <property type="entry name" value="FAD/NAD(P)-binding domain"/>
    <property type="match status" value="1"/>
</dbReference>
<dbReference type="InterPro" id="IPR050464">
    <property type="entry name" value="Zeta_carotene_desat/Oxidored"/>
</dbReference>
<evidence type="ECO:0000313" key="4">
    <source>
        <dbReference type="Proteomes" id="UP000324241"/>
    </source>
</evidence>
<dbReference type="OrthoDB" id="5977668at2759"/>
<feature type="domain" description="Amine oxidase" evidence="2">
    <location>
        <begin position="223"/>
        <end position="324"/>
    </location>
</feature>
<dbReference type="InterPro" id="IPR036188">
    <property type="entry name" value="FAD/NAD-bd_sf"/>
</dbReference>
<sequence>MSTTQEPSRKTVAVIGSGMAGLVSAFLLANDRRRRYEAEIFEMQDSLSLDSASHTLAAKDGQRPKQDRLDLPMRVFASGYYENLRRMYDYLKVEYTSPKFIYTLSTLPKADAKVISPYFVHTSNNHRIPPLRPRGSSFGTWILELLYLTVCYFWFTACCFFVRPRLDHTFGEDESLRHYLERIRLPRYYTKNYLLPLMSSVTTCSHDDLLKFPAVDIVDYAKRTFRRPHFLVVGGVRKVQEKLSEKQNVNFGTKVTCVQEVGNKVQVSWITTENDQAHTKLFDYVIMAVTPDVVGSIFSPLRRAMADIPVVPVESIVHYDFTRISHCSNHLKGELRSECAGSSFDSLPGQPIHICSNSSATESVHEHPSSALITTFPIGPIDPEKVVHRAKFTRVLRTTKSRRIVNRVFDMSSSRHSPEGKQQIWKNGDGNVFLVGGWCWDGMVMLEGCVFSAMRMASSLGVEVPWVIERPHAS</sequence>
<dbReference type="AlphaFoldDB" id="A0A5M9MX36"/>
<gene>
    <name evidence="3" type="ORF">ATNIH1004_005074</name>
</gene>
<dbReference type="GeneID" id="54327776"/>
<dbReference type="RefSeq" id="XP_033428540.1">
    <property type="nucleotide sequence ID" value="XM_033569734.1"/>
</dbReference>
<keyword evidence="1" id="KW-0812">Transmembrane</keyword>
<name>A0A5M9MX36_9EURO</name>
<dbReference type="EMBL" id="QUQM01000003">
    <property type="protein sequence ID" value="KAA8649179.1"/>
    <property type="molecule type" value="Genomic_DNA"/>
</dbReference>
<evidence type="ECO:0000256" key="1">
    <source>
        <dbReference type="SAM" id="Phobius"/>
    </source>
</evidence>
<dbReference type="PANTHER" id="PTHR42923:SF42">
    <property type="entry name" value="AMINE OXIDASE DOMAIN-CONTAINING PROTEIN"/>
    <property type="match status" value="1"/>
</dbReference>
<dbReference type="GO" id="GO:0016491">
    <property type="term" value="F:oxidoreductase activity"/>
    <property type="evidence" value="ECO:0007669"/>
    <property type="project" value="InterPro"/>
</dbReference>
<dbReference type="VEuPathDB" id="FungiDB:EYZ11_007424"/>
<feature type="transmembrane region" description="Helical" evidence="1">
    <location>
        <begin position="12"/>
        <end position="29"/>
    </location>
</feature>
<dbReference type="InterPro" id="IPR002937">
    <property type="entry name" value="Amino_oxidase"/>
</dbReference>
<keyword evidence="1" id="KW-0472">Membrane</keyword>
<evidence type="ECO:0000259" key="2">
    <source>
        <dbReference type="Pfam" id="PF01593"/>
    </source>
</evidence>